<keyword evidence="9" id="KW-1185">Reference proteome</keyword>
<dbReference type="GO" id="GO:0009055">
    <property type="term" value="F:electron transfer activity"/>
    <property type="evidence" value="ECO:0007669"/>
    <property type="project" value="InterPro"/>
</dbReference>
<dbReference type="SUPFAM" id="SSF49503">
    <property type="entry name" value="Cupredoxins"/>
    <property type="match status" value="1"/>
</dbReference>
<dbReference type="InterPro" id="IPR002963">
    <property type="entry name" value="Expansin"/>
</dbReference>
<evidence type="ECO:0000313" key="8">
    <source>
        <dbReference type="EMBL" id="KAK4267552.1"/>
    </source>
</evidence>
<dbReference type="Proteomes" id="UP001293593">
    <property type="component" value="Unassembled WGS sequence"/>
</dbReference>
<dbReference type="InterPro" id="IPR008972">
    <property type="entry name" value="Cupredoxin"/>
</dbReference>
<dbReference type="Gene3D" id="2.60.40.420">
    <property type="entry name" value="Cupredoxins - blue copper proteins"/>
    <property type="match status" value="1"/>
</dbReference>
<comment type="subcellular location">
    <subcellularLocation>
        <location evidence="1">Endomembrane system</location>
    </subcellularLocation>
    <subcellularLocation>
        <location evidence="6">Secreted</location>
        <location evidence="6">Cell wall</location>
    </subcellularLocation>
    <subcellularLocation>
        <location evidence="6">Membrane</location>
        <topology evidence="6">Peripheral membrane protein</topology>
    </subcellularLocation>
</comment>
<evidence type="ECO:0000313" key="9">
    <source>
        <dbReference type="Proteomes" id="UP001293593"/>
    </source>
</evidence>
<dbReference type="InterPro" id="IPR036908">
    <property type="entry name" value="RlpA-like_sf"/>
</dbReference>
<keyword evidence="6" id="KW-0732">Signal</keyword>
<comment type="similarity">
    <text evidence="6">Belongs to the expansin family. Expansin A subfamily.</text>
</comment>
<protein>
    <recommendedName>
        <fullName evidence="6">Expansin</fullName>
    </recommendedName>
</protein>
<dbReference type="PANTHER" id="PTHR33021:SF325">
    <property type="entry name" value="PHYTOCYANIN DOMAIN-CONTAINING PROTEIN"/>
    <property type="match status" value="1"/>
</dbReference>
<accession>A0AAE1JBP7</accession>
<keyword evidence="2" id="KW-1015">Disulfide bond</keyword>
<sequence>MAKTGYYYSAAVAFLFLHCAAAQTEHFVWDAALRTVHVVGEANHWGIPPNPNFYSTWANSRTFYKNDVLSFYSSKGKQDVKEVPKEAYEACSTVNDLGGKIANFLPSNYTLNETGFHYFISTIGDQCNMGQKLAVNVLSDLSTPSTPSSAAPRALVAAGIYSGSPSICVTATNLCPPNFALPSNNGGWCNPSRPHFDLAGKSPPSP</sequence>
<keyword evidence="6" id="KW-0964">Secreted</keyword>
<dbReference type="GO" id="GO:0005886">
    <property type="term" value="C:plasma membrane"/>
    <property type="evidence" value="ECO:0007669"/>
    <property type="project" value="TreeGrafter"/>
</dbReference>
<keyword evidence="3" id="KW-0325">Glycoprotein</keyword>
<organism evidence="8 9">
    <name type="scientific">Acacia crassicarpa</name>
    <name type="common">northern wattle</name>
    <dbReference type="NCBI Taxonomy" id="499986"/>
    <lineage>
        <taxon>Eukaryota</taxon>
        <taxon>Viridiplantae</taxon>
        <taxon>Streptophyta</taxon>
        <taxon>Embryophyta</taxon>
        <taxon>Tracheophyta</taxon>
        <taxon>Spermatophyta</taxon>
        <taxon>Magnoliopsida</taxon>
        <taxon>eudicotyledons</taxon>
        <taxon>Gunneridae</taxon>
        <taxon>Pentapetalae</taxon>
        <taxon>rosids</taxon>
        <taxon>fabids</taxon>
        <taxon>Fabales</taxon>
        <taxon>Fabaceae</taxon>
        <taxon>Caesalpinioideae</taxon>
        <taxon>mimosoid clade</taxon>
        <taxon>Acacieae</taxon>
        <taxon>Acacia</taxon>
    </lineage>
</organism>
<feature type="chain" id="PRO_5041773684" description="Expansin" evidence="6">
    <location>
        <begin position="23"/>
        <end position="206"/>
    </location>
</feature>
<evidence type="ECO:0000256" key="5">
    <source>
        <dbReference type="ARBA" id="ARBA00037626"/>
    </source>
</evidence>
<evidence type="ECO:0000256" key="2">
    <source>
        <dbReference type="ARBA" id="ARBA00023157"/>
    </source>
</evidence>
<dbReference type="PRINTS" id="PR01226">
    <property type="entry name" value="EXPANSIN"/>
</dbReference>
<keyword evidence="6" id="KW-0961">Cell wall biogenesis/degradation</keyword>
<reference evidence="8" key="1">
    <citation type="submission" date="2023-10" db="EMBL/GenBank/DDBJ databases">
        <title>Chromosome-level genome of the transformable northern wattle, Acacia crassicarpa.</title>
        <authorList>
            <person name="Massaro I."/>
            <person name="Sinha N.R."/>
            <person name="Poethig S."/>
            <person name="Leichty A.R."/>
        </authorList>
    </citation>
    <scope>NUCLEOTIDE SEQUENCE</scope>
    <source>
        <strain evidence="8">Acra3RX</strain>
        <tissue evidence="8">Leaf</tissue>
    </source>
</reference>
<comment type="function">
    <text evidence="5">May act as a carbohydrate transporter.</text>
</comment>
<dbReference type="GO" id="GO:0009664">
    <property type="term" value="P:plant-type cell wall organization"/>
    <property type="evidence" value="ECO:0007669"/>
    <property type="project" value="InterPro"/>
</dbReference>
<dbReference type="AlphaFoldDB" id="A0AAE1JBP7"/>
<comment type="similarity">
    <text evidence="4">Belongs to the early nodulin-like (ENODL) family.</text>
</comment>
<dbReference type="PANTHER" id="PTHR33021">
    <property type="entry name" value="BLUE COPPER PROTEIN"/>
    <property type="match status" value="1"/>
</dbReference>
<comment type="function">
    <text evidence="6">Causes loosening and extension of plant cell walls by disrupting non-covalent bonding between cellulose microfibrils and matrix glucans. No enzymatic activity has been found.</text>
</comment>
<feature type="signal peptide" evidence="6">
    <location>
        <begin position="1"/>
        <end position="22"/>
    </location>
</feature>
<dbReference type="EMBL" id="JAWXYG010000007">
    <property type="protein sequence ID" value="KAK4267552.1"/>
    <property type="molecule type" value="Genomic_DNA"/>
</dbReference>
<evidence type="ECO:0000256" key="6">
    <source>
        <dbReference type="RuleBase" id="RU365023"/>
    </source>
</evidence>
<dbReference type="InterPro" id="IPR003245">
    <property type="entry name" value="Phytocyanin_dom"/>
</dbReference>
<comment type="caution">
    <text evidence="8">The sequence shown here is derived from an EMBL/GenBank/DDBJ whole genome shotgun (WGS) entry which is preliminary data.</text>
</comment>
<gene>
    <name evidence="8" type="ORF">QN277_024320</name>
</gene>
<dbReference type="GO" id="GO:0012505">
    <property type="term" value="C:endomembrane system"/>
    <property type="evidence" value="ECO:0007669"/>
    <property type="project" value="UniProtKB-SubCell"/>
</dbReference>
<evidence type="ECO:0000259" key="7">
    <source>
        <dbReference type="PROSITE" id="PS51485"/>
    </source>
</evidence>
<dbReference type="Pfam" id="PF02298">
    <property type="entry name" value="Cu_bind_like"/>
    <property type="match status" value="1"/>
</dbReference>
<dbReference type="SUPFAM" id="SSF50685">
    <property type="entry name" value="Barwin-like endoglucanases"/>
    <property type="match status" value="1"/>
</dbReference>
<evidence type="ECO:0000256" key="1">
    <source>
        <dbReference type="ARBA" id="ARBA00004308"/>
    </source>
</evidence>
<keyword evidence="6" id="KW-0134">Cell wall</keyword>
<evidence type="ECO:0000256" key="4">
    <source>
        <dbReference type="ARBA" id="ARBA00035011"/>
    </source>
</evidence>
<proteinExistence type="inferred from homology"/>
<dbReference type="PROSITE" id="PS51485">
    <property type="entry name" value="PHYTOCYANIN"/>
    <property type="match status" value="1"/>
</dbReference>
<feature type="domain" description="Phytocyanin" evidence="7">
    <location>
        <begin position="35"/>
        <end position="139"/>
    </location>
</feature>
<dbReference type="InterPro" id="IPR039391">
    <property type="entry name" value="Phytocyanin-like"/>
</dbReference>
<dbReference type="FunFam" id="2.60.40.420:FF:000034">
    <property type="entry name" value="Cupredoxin superfamily protein"/>
    <property type="match status" value="1"/>
</dbReference>
<name>A0AAE1JBP7_9FABA</name>
<evidence type="ECO:0000256" key="3">
    <source>
        <dbReference type="ARBA" id="ARBA00023180"/>
    </source>
</evidence>